<feature type="transmembrane region" description="Helical" evidence="2">
    <location>
        <begin position="258"/>
        <end position="281"/>
    </location>
</feature>
<protein>
    <submittedName>
        <fullName evidence="4">Helix-turn-helix transcriptional regulator</fullName>
    </submittedName>
</protein>
<feature type="transmembrane region" description="Helical" evidence="2">
    <location>
        <begin position="170"/>
        <end position="193"/>
    </location>
</feature>
<evidence type="ECO:0000256" key="1">
    <source>
        <dbReference type="ARBA" id="ARBA00023125"/>
    </source>
</evidence>
<keyword evidence="2" id="KW-0812">Transmembrane</keyword>
<dbReference type="SMART" id="SM00530">
    <property type="entry name" value="HTH_XRE"/>
    <property type="match status" value="1"/>
</dbReference>
<accession>A0ABS3L9J7</accession>
<dbReference type="CDD" id="cd00093">
    <property type="entry name" value="HTH_XRE"/>
    <property type="match status" value="1"/>
</dbReference>
<organism evidence="4 5">
    <name type="scientific">Candidatus Enterococcus moelleringii</name>
    <dbReference type="NCBI Taxonomy" id="2815325"/>
    <lineage>
        <taxon>Bacteria</taxon>
        <taxon>Bacillati</taxon>
        <taxon>Bacillota</taxon>
        <taxon>Bacilli</taxon>
        <taxon>Lactobacillales</taxon>
        <taxon>Enterococcaceae</taxon>
        <taxon>Enterococcus</taxon>
    </lineage>
</organism>
<keyword evidence="2" id="KW-1133">Transmembrane helix</keyword>
<dbReference type="InterPro" id="IPR001387">
    <property type="entry name" value="Cro/C1-type_HTH"/>
</dbReference>
<feature type="domain" description="HTH cro/C1-type" evidence="3">
    <location>
        <begin position="9"/>
        <end position="63"/>
    </location>
</feature>
<sequence length="295" mass="32140">METFLARKLKHYRLKHDLTQKQLASILYVSDKTVSKWERGNGQPDIETLKKIAQLLETTIDDLLNEREPVTYFEYKSPLVIALLPILHIVIPNIPELLRTYGLRQSYYAILRQMPKAKGVISCGFFSTGILSVGIFSRGLFSIGVLSLGAISVGGITAGLVSLGHLSLGLLSFGNLALGLVIFANLGIGYLGIGNLIAAKIAVANQAAGEFAFSLGSEVTEKEILEALHRLQQLDIPALANRLLVQPVTTALESPWPILLLVSVVLLLSAITIIGIIIGLLKLLENQRRAKSFSY</sequence>
<dbReference type="InterPro" id="IPR010982">
    <property type="entry name" value="Lambda_DNA-bd_dom_sf"/>
</dbReference>
<proteinExistence type="predicted"/>
<evidence type="ECO:0000313" key="4">
    <source>
        <dbReference type="EMBL" id="MBO1306313.1"/>
    </source>
</evidence>
<keyword evidence="5" id="KW-1185">Reference proteome</keyword>
<dbReference type="Pfam" id="PF01381">
    <property type="entry name" value="HTH_3"/>
    <property type="match status" value="1"/>
</dbReference>
<feature type="transmembrane region" description="Helical" evidence="2">
    <location>
        <begin position="143"/>
        <end position="163"/>
    </location>
</feature>
<dbReference type="Proteomes" id="UP000664601">
    <property type="component" value="Unassembled WGS sequence"/>
</dbReference>
<dbReference type="RefSeq" id="WP_207673245.1">
    <property type="nucleotide sequence ID" value="NZ_JAFREM010000014.1"/>
</dbReference>
<dbReference type="PANTHER" id="PTHR46558:SF11">
    <property type="entry name" value="HTH-TYPE TRANSCRIPTIONAL REGULATOR XRE"/>
    <property type="match status" value="1"/>
</dbReference>
<evidence type="ECO:0000259" key="3">
    <source>
        <dbReference type="PROSITE" id="PS50943"/>
    </source>
</evidence>
<evidence type="ECO:0000313" key="5">
    <source>
        <dbReference type="Proteomes" id="UP000664601"/>
    </source>
</evidence>
<comment type="caution">
    <text evidence="4">The sequence shown here is derived from an EMBL/GenBank/DDBJ whole genome shotgun (WGS) entry which is preliminary data.</text>
</comment>
<dbReference type="EMBL" id="JAFREM010000014">
    <property type="protein sequence ID" value="MBO1306313.1"/>
    <property type="molecule type" value="Genomic_DNA"/>
</dbReference>
<dbReference type="Gene3D" id="1.10.260.40">
    <property type="entry name" value="lambda repressor-like DNA-binding domains"/>
    <property type="match status" value="1"/>
</dbReference>
<keyword evidence="1" id="KW-0238">DNA-binding</keyword>
<feature type="transmembrane region" description="Helical" evidence="2">
    <location>
        <begin position="119"/>
        <end position="137"/>
    </location>
</feature>
<keyword evidence="2" id="KW-0472">Membrane</keyword>
<evidence type="ECO:0000256" key="2">
    <source>
        <dbReference type="SAM" id="Phobius"/>
    </source>
</evidence>
<dbReference type="PANTHER" id="PTHR46558">
    <property type="entry name" value="TRACRIPTIONAL REGULATORY PROTEIN-RELATED-RELATED"/>
    <property type="match status" value="1"/>
</dbReference>
<name>A0ABS3L9J7_9ENTE</name>
<gene>
    <name evidence="4" type="ORF">JZO70_09085</name>
</gene>
<dbReference type="SUPFAM" id="SSF47413">
    <property type="entry name" value="lambda repressor-like DNA-binding domains"/>
    <property type="match status" value="1"/>
</dbReference>
<dbReference type="PROSITE" id="PS50943">
    <property type="entry name" value="HTH_CROC1"/>
    <property type="match status" value="1"/>
</dbReference>
<reference evidence="4 5" key="1">
    <citation type="submission" date="2021-03" db="EMBL/GenBank/DDBJ databases">
        <title>Enterococcal diversity collection.</title>
        <authorList>
            <person name="Gilmore M.S."/>
            <person name="Schwartzman J."/>
            <person name="Van Tyne D."/>
            <person name="Martin M."/>
            <person name="Earl A.M."/>
            <person name="Manson A.L."/>
            <person name="Straub T."/>
            <person name="Salamzade R."/>
            <person name="Saavedra J."/>
            <person name="Lebreton F."/>
            <person name="Prichula J."/>
            <person name="Schaufler K."/>
            <person name="Gaca A."/>
            <person name="Sgardioli B."/>
            <person name="Wagenaar J."/>
            <person name="Strong T."/>
        </authorList>
    </citation>
    <scope>NUCLEOTIDE SEQUENCE [LARGE SCALE GENOMIC DNA]</scope>
    <source>
        <strain evidence="4 5">669A</strain>
    </source>
</reference>